<dbReference type="InterPro" id="IPR012474">
    <property type="entry name" value="Frigida"/>
</dbReference>
<organism evidence="7 8">
    <name type="scientific">Linum tenue</name>
    <dbReference type="NCBI Taxonomy" id="586396"/>
    <lineage>
        <taxon>Eukaryota</taxon>
        <taxon>Viridiplantae</taxon>
        <taxon>Streptophyta</taxon>
        <taxon>Embryophyta</taxon>
        <taxon>Tracheophyta</taxon>
        <taxon>Spermatophyta</taxon>
        <taxon>Magnoliopsida</taxon>
        <taxon>eudicotyledons</taxon>
        <taxon>Gunneridae</taxon>
        <taxon>Pentapetalae</taxon>
        <taxon>rosids</taxon>
        <taxon>fabids</taxon>
        <taxon>Malpighiales</taxon>
        <taxon>Linaceae</taxon>
        <taxon>Linum</taxon>
    </lineage>
</organism>
<feature type="region of interest" description="Disordered" evidence="6">
    <location>
        <begin position="1"/>
        <end position="49"/>
    </location>
</feature>
<comment type="caution">
    <text evidence="7">The sequence shown here is derived from an EMBL/GenBank/DDBJ whole genome shotgun (WGS) entry which is preliminary data.</text>
</comment>
<protein>
    <recommendedName>
        <fullName evidence="5">FRIGIDA-like protein</fullName>
    </recommendedName>
</protein>
<comment type="similarity">
    <text evidence="1 5">Belongs to the Frigida family.</text>
</comment>
<reference evidence="7" key="1">
    <citation type="submission" date="2022-08" db="EMBL/GenBank/DDBJ databases">
        <authorList>
            <person name="Gutierrez-Valencia J."/>
        </authorList>
    </citation>
    <scope>NUCLEOTIDE SEQUENCE</scope>
</reference>
<evidence type="ECO:0000256" key="2">
    <source>
        <dbReference type="ARBA" id="ARBA00022473"/>
    </source>
</evidence>
<evidence type="ECO:0000256" key="4">
    <source>
        <dbReference type="ARBA" id="ARBA00023089"/>
    </source>
</evidence>
<sequence length="630" mass="68068">MAKPSVSNASAPATGHSPGKSTVSPVKLESVSESPPQCQLQPPNPHVKSEQVELNGLPIVTIPPQQPEQPTRSRVLESVQGLCDLSSAIREFKSRFDELEKHLELIRTAIESREQQPHGQLDSDGAAPASSELLHLCETMCGKSLRKYIITRLDNVQELREQVPSALKSAPQPARLVLDCIGRFYLQGSKAYAKNSPMVSGREACVLALELFLLMGEGEVQLEERVRQEAAQAAMNWRKRLVIEGGIGKASEIDAKGLLLFVAGYGIPKLFRNEEIWDLVLAGNAGQVALALRKSTLLVSRVTEIIEHMMTSATKQNGKLEAVDVASSFGIDDKFPPQKLLTAYLRESKEALKKRRREANSLPMLLKQANDRHLSALKSVMKFLEDRHLDPLKVIPGWQLTEKITKLEKDNADLDKKILAKAMIKRRADLNDNAMNQAMKRPRAVGQGASFGSPSIGGLHEHKAAATYMSPYNNNNTSLRANYPLGAYGEDTYPCATSAPPPYSSAGVPENFAIHAGAVNRLQGVYNNAPSTSSSAGNVASGLRREAVVANNSSLAYGVQGGQSYVSGHATTYGGLFGSSSSIEGFPGLPNSTPPGVVAAAAAANPADLYRFADSVVETVYDSRGGWCHR</sequence>
<keyword evidence="3 5" id="KW-0221">Differentiation</keyword>
<evidence type="ECO:0000313" key="7">
    <source>
        <dbReference type="EMBL" id="CAI0449744.1"/>
    </source>
</evidence>
<gene>
    <name evidence="7" type="ORF">LITE_LOCUS30285</name>
</gene>
<proteinExistence type="inferred from homology"/>
<dbReference type="EMBL" id="CAMGYJ010000007">
    <property type="protein sequence ID" value="CAI0449744.1"/>
    <property type="molecule type" value="Genomic_DNA"/>
</dbReference>
<evidence type="ECO:0000256" key="6">
    <source>
        <dbReference type="SAM" id="MobiDB-lite"/>
    </source>
</evidence>
<dbReference type="Pfam" id="PF07899">
    <property type="entry name" value="Frigida"/>
    <property type="match status" value="1"/>
</dbReference>
<keyword evidence="4 5" id="KW-0287">Flowering</keyword>
<evidence type="ECO:0000256" key="3">
    <source>
        <dbReference type="ARBA" id="ARBA00022782"/>
    </source>
</evidence>
<accession>A0AAV0MUD0</accession>
<dbReference type="PANTHER" id="PTHR31791:SF49">
    <property type="entry name" value="INACTIVE PROTEIN FRIGIDA"/>
    <property type="match status" value="1"/>
</dbReference>
<evidence type="ECO:0000313" key="8">
    <source>
        <dbReference type="Proteomes" id="UP001154282"/>
    </source>
</evidence>
<dbReference type="GO" id="GO:0009908">
    <property type="term" value="P:flower development"/>
    <property type="evidence" value="ECO:0007669"/>
    <property type="project" value="UniProtKB-KW"/>
</dbReference>
<feature type="compositionally biased region" description="Polar residues" evidence="6">
    <location>
        <begin position="1"/>
        <end position="11"/>
    </location>
</feature>
<keyword evidence="2 5" id="KW-0217">Developmental protein</keyword>
<dbReference type="GO" id="GO:0030154">
    <property type="term" value="P:cell differentiation"/>
    <property type="evidence" value="ECO:0007669"/>
    <property type="project" value="UniProtKB-KW"/>
</dbReference>
<evidence type="ECO:0000256" key="1">
    <source>
        <dbReference type="ARBA" id="ARBA00008956"/>
    </source>
</evidence>
<name>A0AAV0MUD0_9ROSI</name>
<dbReference type="AlphaFoldDB" id="A0AAV0MUD0"/>
<evidence type="ECO:0000256" key="5">
    <source>
        <dbReference type="RuleBase" id="RU364012"/>
    </source>
</evidence>
<keyword evidence="8" id="KW-1185">Reference proteome</keyword>
<feature type="compositionally biased region" description="Polar residues" evidence="6">
    <location>
        <begin position="31"/>
        <end position="41"/>
    </location>
</feature>
<dbReference type="Proteomes" id="UP001154282">
    <property type="component" value="Unassembled WGS sequence"/>
</dbReference>
<dbReference type="PANTHER" id="PTHR31791">
    <property type="entry name" value="FRIGIDA-LIKE PROTEIN 3-RELATED"/>
    <property type="match status" value="1"/>
</dbReference>